<proteinExistence type="predicted"/>
<dbReference type="Proteomes" id="UP001165427">
    <property type="component" value="Unassembled WGS sequence"/>
</dbReference>
<feature type="non-terminal residue" evidence="2">
    <location>
        <position position="148"/>
    </location>
</feature>
<dbReference type="AlphaFoldDB" id="A0AA41R780"/>
<dbReference type="GO" id="GO:0006310">
    <property type="term" value="P:DNA recombination"/>
    <property type="evidence" value="ECO:0007669"/>
    <property type="project" value="InterPro"/>
</dbReference>
<protein>
    <submittedName>
        <fullName evidence="2">Site-specific integrase</fullName>
    </submittedName>
</protein>
<accession>A0AA41R780</accession>
<gene>
    <name evidence="2" type="ORF">MRX98_06925</name>
</gene>
<comment type="caution">
    <text evidence="2">The sequence shown here is derived from an EMBL/GenBank/DDBJ whole genome shotgun (WGS) entry which is preliminary data.</text>
</comment>
<dbReference type="Gene3D" id="1.10.443.10">
    <property type="entry name" value="Intergrase catalytic core"/>
    <property type="match status" value="1"/>
</dbReference>
<evidence type="ECO:0000313" key="3">
    <source>
        <dbReference type="Proteomes" id="UP001165427"/>
    </source>
</evidence>
<reference evidence="2" key="1">
    <citation type="submission" date="2022-04" db="EMBL/GenBank/DDBJ databases">
        <title>Desulfatitalea alkaliphila sp. nov., a novel anaerobic sulfate-reducing bacterium isolated from terrestrial mud volcano, Taman Peninsula, Russia.</title>
        <authorList>
            <person name="Khomyakova M.A."/>
            <person name="Merkel A.Y."/>
            <person name="Slobodkin A.I."/>
        </authorList>
    </citation>
    <scope>NUCLEOTIDE SEQUENCE</scope>
    <source>
        <strain evidence="2">M08but</strain>
    </source>
</reference>
<evidence type="ECO:0000256" key="1">
    <source>
        <dbReference type="SAM" id="MobiDB-lite"/>
    </source>
</evidence>
<dbReference type="EMBL" id="JALJRB010000005">
    <property type="protein sequence ID" value="MCJ8500303.1"/>
    <property type="molecule type" value="Genomic_DNA"/>
</dbReference>
<dbReference type="GO" id="GO:0015074">
    <property type="term" value="P:DNA integration"/>
    <property type="evidence" value="ECO:0007669"/>
    <property type="project" value="InterPro"/>
</dbReference>
<dbReference type="InterPro" id="IPR013762">
    <property type="entry name" value="Integrase-like_cat_sf"/>
</dbReference>
<organism evidence="2 3">
    <name type="scientific">Desulfatitalea alkaliphila</name>
    <dbReference type="NCBI Taxonomy" id="2929485"/>
    <lineage>
        <taxon>Bacteria</taxon>
        <taxon>Pseudomonadati</taxon>
        <taxon>Thermodesulfobacteriota</taxon>
        <taxon>Desulfobacteria</taxon>
        <taxon>Desulfobacterales</taxon>
        <taxon>Desulfosarcinaceae</taxon>
        <taxon>Desulfatitalea</taxon>
    </lineage>
</organism>
<dbReference type="GO" id="GO:0003677">
    <property type="term" value="F:DNA binding"/>
    <property type="evidence" value="ECO:0007669"/>
    <property type="project" value="InterPro"/>
</dbReference>
<name>A0AA41R780_9BACT</name>
<sequence>MNDCHWNPKDSSNVAPDRYHPAAVSGGQPRLLDQVRNVIRCKHYSIRTEQSYIDWIKGARRFRKCGAGEKTAKASCGVHPGEGFGSVYLPYALERKYAKAGRSWPWQYLFPATRRSVAPRSGVERRHPISETVPQRAVKNAIRQCGVI</sequence>
<keyword evidence="3" id="KW-1185">Reference proteome</keyword>
<evidence type="ECO:0000313" key="2">
    <source>
        <dbReference type="EMBL" id="MCJ8500303.1"/>
    </source>
</evidence>
<feature type="region of interest" description="Disordered" evidence="1">
    <location>
        <begin position="1"/>
        <end position="20"/>
    </location>
</feature>